<dbReference type="Pfam" id="PF00386">
    <property type="entry name" value="C1q"/>
    <property type="match status" value="1"/>
</dbReference>
<dbReference type="SUPFAM" id="SSF49842">
    <property type="entry name" value="TNF-like"/>
    <property type="match status" value="1"/>
</dbReference>
<accession>A0AA89C499</accession>
<comment type="subcellular location">
    <subcellularLocation>
        <location evidence="1">Secreted</location>
    </subcellularLocation>
</comment>
<dbReference type="AlphaFoldDB" id="A0AA89C499"/>
<dbReference type="PANTHER" id="PTHR22923">
    <property type="entry name" value="CEREBELLIN-RELATED"/>
    <property type="match status" value="1"/>
</dbReference>
<dbReference type="GO" id="GO:0005576">
    <property type="term" value="C:extracellular region"/>
    <property type="evidence" value="ECO:0007669"/>
    <property type="project" value="UniProtKB-SubCell"/>
</dbReference>
<dbReference type="SMART" id="SM00110">
    <property type="entry name" value="C1Q"/>
    <property type="match status" value="1"/>
</dbReference>
<dbReference type="PRINTS" id="PR00007">
    <property type="entry name" value="COMPLEMNTC1Q"/>
</dbReference>
<evidence type="ECO:0000256" key="2">
    <source>
        <dbReference type="ARBA" id="ARBA00022525"/>
    </source>
</evidence>
<reference evidence="5" key="1">
    <citation type="submission" date="2019-08" db="EMBL/GenBank/DDBJ databases">
        <title>The improved chromosome-level genome for the pearl oyster Pinctada fucata martensii using PacBio sequencing and Hi-C.</title>
        <authorList>
            <person name="Zheng Z."/>
        </authorList>
    </citation>
    <scope>NUCLEOTIDE SEQUENCE</scope>
    <source>
        <strain evidence="5">ZZ-2019</strain>
        <tissue evidence="5">Adductor muscle</tissue>
    </source>
</reference>
<dbReference type="InterPro" id="IPR050822">
    <property type="entry name" value="Cerebellin_Synaptic_Org"/>
</dbReference>
<name>A0AA89C499_PINIB</name>
<dbReference type="InterPro" id="IPR001073">
    <property type="entry name" value="C1q_dom"/>
</dbReference>
<evidence type="ECO:0000313" key="5">
    <source>
        <dbReference type="EMBL" id="KAK3105383.1"/>
    </source>
</evidence>
<evidence type="ECO:0000256" key="1">
    <source>
        <dbReference type="ARBA" id="ARBA00004613"/>
    </source>
</evidence>
<evidence type="ECO:0000259" key="4">
    <source>
        <dbReference type="PROSITE" id="PS50871"/>
    </source>
</evidence>
<keyword evidence="3" id="KW-0732">Signal</keyword>
<dbReference type="InterPro" id="IPR008983">
    <property type="entry name" value="Tumour_necrosis_fac-like_dom"/>
</dbReference>
<sequence>MADSRKVAFFANTVSVGHNLKIHQPLTFGNVITNVGNSYHKETGMFLCTVPGYYAFSANVLVDAGNTIRTTIVKNGSVMQQIYSGDPAKNSNGGATIVLHVKPGDLVWVRLETTDGPHAIDWESNFTGFLLYKD</sequence>
<keyword evidence="2" id="KW-0964">Secreted</keyword>
<evidence type="ECO:0000313" key="6">
    <source>
        <dbReference type="Proteomes" id="UP001186944"/>
    </source>
</evidence>
<dbReference type="Proteomes" id="UP001186944">
    <property type="component" value="Unassembled WGS sequence"/>
</dbReference>
<organism evidence="5 6">
    <name type="scientific">Pinctada imbricata</name>
    <name type="common">Atlantic pearl-oyster</name>
    <name type="synonym">Pinctada martensii</name>
    <dbReference type="NCBI Taxonomy" id="66713"/>
    <lineage>
        <taxon>Eukaryota</taxon>
        <taxon>Metazoa</taxon>
        <taxon>Spiralia</taxon>
        <taxon>Lophotrochozoa</taxon>
        <taxon>Mollusca</taxon>
        <taxon>Bivalvia</taxon>
        <taxon>Autobranchia</taxon>
        <taxon>Pteriomorphia</taxon>
        <taxon>Pterioida</taxon>
        <taxon>Pterioidea</taxon>
        <taxon>Pteriidae</taxon>
        <taxon>Pinctada</taxon>
    </lineage>
</organism>
<comment type="caution">
    <text evidence="5">The sequence shown here is derived from an EMBL/GenBank/DDBJ whole genome shotgun (WGS) entry which is preliminary data.</text>
</comment>
<feature type="domain" description="C1q" evidence="4">
    <location>
        <begin position="2"/>
        <end position="134"/>
    </location>
</feature>
<protein>
    <recommendedName>
        <fullName evidence="4">C1q domain-containing protein</fullName>
    </recommendedName>
</protein>
<gene>
    <name evidence="5" type="ORF">FSP39_023927</name>
</gene>
<proteinExistence type="predicted"/>
<dbReference type="PANTHER" id="PTHR22923:SF116">
    <property type="entry name" value="C1Q DOMAIN-CONTAINING PROTEIN"/>
    <property type="match status" value="1"/>
</dbReference>
<keyword evidence="6" id="KW-1185">Reference proteome</keyword>
<dbReference type="Gene3D" id="2.60.120.40">
    <property type="match status" value="1"/>
</dbReference>
<evidence type="ECO:0000256" key="3">
    <source>
        <dbReference type="ARBA" id="ARBA00022729"/>
    </source>
</evidence>
<dbReference type="EMBL" id="VSWD01000004">
    <property type="protein sequence ID" value="KAK3105383.1"/>
    <property type="molecule type" value="Genomic_DNA"/>
</dbReference>
<dbReference type="PROSITE" id="PS50871">
    <property type="entry name" value="C1Q"/>
    <property type="match status" value="1"/>
</dbReference>